<organism evidence="1 2">
    <name type="scientific">Microdochium trichocladiopsis</name>
    <dbReference type="NCBI Taxonomy" id="1682393"/>
    <lineage>
        <taxon>Eukaryota</taxon>
        <taxon>Fungi</taxon>
        <taxon>Dikarya</taxon>
        <taxon>Ascomycota</taxon>
        <taxon>Pezizomycotina</taxon>
        <taxon>Sordariomycetes</taxon>
        <taxon>Xylariomycetidae</taxon>
        <taxon>Xylariales</taxon>
        <taxon>Microdochiaceae</taxon>
        <taxon>Microdochium</taxon>
    </lineage>
</organism>
<evidence type="ECO:0000313" key="1">
    <source>
        <dbReference type="EMBL" id="KAH7041221.1"/>
    </source>
</evidence>
<reference evidence="1" key="1">
    <citation type="journal article" date="2021" name="Nat. Commun.">
        <title>Genetic determinants of endophytism in the Arabidopsis root mycobiome.</title>
        <authorList>
            <person name="Mesny F."/>
            <person name="Miyauchi S."/>
            <person name="Thiergart T."/>
            <person name="Pickel B."/>
            <person name="Atanasova L."/>
            <person name="Karlsson M."/>
            <person name="Huettel B."/>
            <person name="Barry K.W."/>
            <person name="Haridas S."/>
            <person name="Chen C."/>
            <person name="Bauer D."/>
            <person name="Andreopoulos W."/>
            <person name="Pangilinan J."/>
            <person name="LaButti K."/>
            <person name="Riley R."/>
            <person name="Lipzen A."/>
            <person name="Clum A."/>
            <person name="Drula E."/>
            <person name="Henrissat B."/>
            <person name="Kohler A."/>
            <person name="Grigoriev I.V."/>
            <person name="Martin F.M."/>
            <person name="Hacquard S."/>
        </authorList>
    </citation>
    <scope>NUCLEOTIDE SEQUENCE</scope>
    <source>
        <strain evidence="1">MPI-CAGE-CH-0230</strain>
    </source>
</reference>
<keyword evidence="2" id="KW-1185">Reference proteome</keyword>
<dbReference type="RefSeq" id="XP_046019276.1">
    <property type="nucleotide sequence ID" value="XM_046148847.1"/>
</dbReference>
<comment type="caution">
    <text evidence="1">The sequence shown here is derived from an EMBL/GenBank/DDBJ whole genome shotgun (WGS) entry which is preliminary data.</text>
</comment>
<name>A0A9P8YKL8_9PEZI</name>
<dbReference type="AlphaFoldDB" id="A0A9P8YKL8"/>
<dbReference type="Proteomes" id="UP000756346">
    <property type="component" value="Unassembled WGS sequence"/>
</dbReference>
<gene>
    <name evidence="1" type="ORF">B0I36DRAFT_20677</name>
</gene>
<accession>A0A9P8YKL8</accession>
<dbReference type="EMBL" id="JAGTJQ010000001">
    <property type="protein sequence ID" value="KAH7041221.1"/>
    <property type="molecule type" value="Genomic_DNA"/>
</dbReference>
<dbReference type="GeneID" id="70178393"/>
<proteinExistence type="predicted"/>
<protein>
    <submittedName>
        <fullName evidence="1">Uncharacterized protein</fullName>
    </submittedName>
</protein>
<sequence length="166" mass="17862">MLGSRAYGLARTLTAPSSASSRFPRCEQHTARKPAPVFSADFEAPCYEDTSGMPMAKKDLPQSVKSLDMASTKTSFGPRGPPGGACESGIVSVGPHLYFKDTEQITGFSGVPEAIQLCRRPEKSHNTPRMSGVLLELRLYKTWADRSTNQKHKCPGGAGRVTGMVS</sequence>
<evidence type="ECO:0000313" key="2">
    <source>
        <dbReference type="Proteomes" id="UP000756346"/>
    </source>
</evidence>